<dbReference type="PANTHER" id="PTHR43155:SF1">
    <property type="entry name" value="3'3'-CGAMP-SPECIFIC PHOSPHODIESTERASE 1"/>
    <property type="match status" value="1"/>
</dbReference>
<dbReference type="PROSITE" id="PS51832">
    <property type="entry name" value="HD_GYP"/>
    <property type="match status" value="2"/>
</dbReference>
<evidence type="ECO:0000259" key="1">
    <source>
        <dbReference type="PROSITE" id="PS51832"/>
    </source>
</evidence>
<organism evidence="2 3">
    <name type="scientific">Clostridium estertheticum</name>
    <dbReference type="NCBI Taxonomy" id="238834"/>
    <lineage>
        <taxon>Bacteria</taxon>
        <taxon>Bacillati</taxon>
        <taxon>Bacillota</taxon>
        <taxon>Clostridia</taxon>
        <taxon>Eubacteriales</taxon>
        <taxon>Clostridiaceae</taxon>
        <taxon>Clostridium</taxon>
    </lineage>
</organism>
<dbReference type="AlphaFoldDB" id="A0AA47EHD1"/>
<evidence type="ECO:0000313" key="3">
    <source>
        <dbReference type="Proteomes" id="UP001164733"/>
    </source>
</evidence>
<sequence>MLFNLNEFLMSISFALDFVELDITGATSNHSKRVSYICYKMGENLGFTSNQLYDLTALAILHDNGVSDKRLHDKSLGTSLNNFSLIERKKEHCIVSEKNIKSFPFSTNVSDVLLYHHENYDGTGYFRLPGPNIPLMSQIIHLSDILDITFSLDHLNNEEHNKLLSFINDNRNIMFSDDIANAFLNISKHKSFWLDLKTMFLTTALKNLIPSISIECSFKELRSMTKTISRIIDSKSPYTQLHSSELAIKIEKLAKYYGENEDDIYKLVIAADLHDIGKLAVPNSILDAERKLTLDEYEVIKEHTYYTRVALQGIEGFEDIVEWASNHHERLNGKGYPFGKIHTELDFNSRLMGCLDVYQALTEARPYRPSLTHTAAMQILNDMKNDNLIDSKITEDIDYIFGSNSFNPFK</sequence>
<proteinExistence type="predicted"/>
<dbReference type="SMART" id="SM00471">
    <property type="entry name" value="HDc"/>
    <property type="match status" value="2"/>
</dbReference>
<name>A0AA47EHD1_9CLOT</name>
<feature type="domain" description="HD-GYP" evidence="1">
    <location>
        <begin position="217"/>
        <end position="410"/>
    </location>
</feature>
<dbReference type="Pfam" id="PF13487">
    <property type="entry name" value="HD_5"/>
    <property type="match status" value="2"/>
</dbReference>
<accession>A0AA47EHD1</accession>
<dbReference type="EMBL" id="CP086239">
    <property type="protein sequence ID" value="WAG60105.1"/>
    <property type="molecule type" value="Genomic_DNA"/>
</dbReference>
<evidence type="ECO:0000313" key="2">
    <source>
        <dbReference type="EMBL" id="WAG60105.1"/>
    </source>
</evidence>
<dbReference type="CDD" id="cd00077">
    <property type="entry name" value="HDc"/>
    <property type="match status" value="2"/>
</dbReference>
<feature type="domain" description="HD-GYP" evidence="1">
    <location>
        <begin position="5"/>
        <end position="199"/>
    </location>
</feature>
<dbReference type="PANTHER" id="PTHR43155">
    <property type="entry name" value="CYCLIC DI-GMP PHOSPHODIESTERASE PA4108-RELATED"/>
    <property type="match status" value="1"/>
</dbReference>
<gene>
    <name evidence="2" type="ORF">LL038_21605</name>
</gene>
<reference evidence="2" key="1">
    <citation type="submission" date="2021-11" db="EMBL/GenBank/DDBJ databases">
        <title>Clostridia strains as spoilage organisms.</title>
        <authorList>
            <person name="Wambui J."/>
            <person name="Stevens M.J.A."/>
            <person name="Stephan R."/>
        </authorList>
    </citation>
    <scope>NUCLEOTIDE SEQUENCE</scope>
    <source>
        <strain evidence="2">CF009</strain>
    </source>
</reference>
<dbReference type="Proteomes" id="UP001164733">
    <property type="component" value="Chromosome"/>
</dbReference>
<dbReference type="InterPro" id="IPR003607">
    <property type="entry name" value="HD/PDEase_dom"/>
</dbReference>
<protein>
    <submittedName>
        <fullName evidence="2">HD domain-containing protein</fullName>
    </submittedName>
</protein>
<dbReference type="InterPro" id="IPR037522">
    <property type="entry name" value="HD_GYP_dom"/>
</dbReference>
<dbReference type="RefSeq" id="WP_216120598.1">
    <property type="nucleotide sequence ID" value="NZ_CP086239.1"/>
</dbReference>